<keyword evidence="3" id="KW-1185">Reference proteome</keyword>
<sequence>MMSQAEWNMLDQRCTRIDETLQLWTQRLESLEEKVDALPLQICRLLEERQRETSSAMAVHQALQKAMQVFAEAMTPAPIRVQPDRSPATAERTPIPPPPPLHRSFSANKASLASIMTSPAQDSLPPSSPRPLPPPVVLAEDAEEAPPPPPNEPTEPLTTFIKVEPIEYSQSVNSIIQSPHEHYATESTGMPASLPVEIPAVTQIRVESSARLGTNPTTSTDDEDDSVKSPRLESHHSFLRPPRPAPSPVRNTTPSRRPISLTPENLPVFTWSDGSERHAPEAWEFPSTNCKTMWRLWFHGDATHSIGPFRHLKSRDIERFAKDKTSRKQLSRARTVMNKLLEIALENSWIETVEELDGKSEDDLDAIFDQAFDVLLHHNPEGNLAGDGKLRADRATSYTYSSVHTFMVPMSRKRKHLTPEE</sequence>
<feature type="region of interest" description="Disordered" evidence="1">
    <location>
        <begin position="77"/>
        <end position="157"/>
    </location>
</feature>
<feature type="compositionally biased region" description="Polar residues" evidence="1">
    <location>
        <begin position="105"/>
        <end position="121"/>
    </location>
</feature>
<dbReference type="Proteomes" id="UP000481153">
    <property type="component" value="Unassembled WGS sequence"/>
</dbReference>
<evidence type="ECO:0000313" key="2">
    <source>
        <dbReference type="EMBL" id="KAF0733133.1"/>
    </source>
</evidence>
<organism evidence="2 3">
    <name type="scientific">Aphanomyces euteiches</name>
    <dbReference type="NCBI Taxonomy" id="100861"/>
    <lineage>
        <taxon>Eukaryota</taxon>
        <taxon>Sar</taxon>
        <taxon>Stramenopiles</taxon>
        <taxon>Oomycota</taxon>
        <taxon>Saprolegniomycetes</taxon>
        <taxon>Saprolegniales</taxon>
        <taxon>Verrucalvaceae</taxon>
        <taxon>Aphanomyces</taxon>
    </lineage>
</organism>
<evidence type="ECO:0000313" key="3">
    <source>
        <dbReference type="Proteomes" id="UP000481153"/>
    </source>
</evidence>
<comment type="caution">
    <text evidence="2">The sequence shown here is derived from an EMBL/GenBank/DDBJ whole genome shotgun (WGS) entry which is preliminary data.</text>
</comment>
<dbReference type="AlphaFoldDB" id="A0A6G0WZU7"/>
<reference evidence="2 3" key="1">
    <citation type="submission" date="2019-07" db="EMBL/GenBank/DDBJ databases">
        <title>Genomics analysis of Aphanomyces spp. identifies a new class of oomycete effector associated with host adaptation.</title>
        <authorList>
            <person name="Gaulin E."/>
        </authorList>
    </citation>
    <scope>NUCLEOTIDE SEQUENCE [LARGE SCALE GENOMIC DNA]</scope>
    <source>
        <strain evidence="2 3">ATCC 201684</strain>
    </source>
</reference>
<feature type="region of interest" description="Disordered" evidence="1">
    <location>
        <begin position="206"/>
        <end position="263"/>
    </location>
</feature>
<dbReference type="EMBL" id="VJMJ01000126">
    <property type="protein sequence ID" value="KAF0733133.1"/>
    <property type="molecule type" value="Genomic_DNA"/>
</dbReference>
<accession>A0A6G0WZU7</accession>
<evidence type="ECO:0000256" key="1">
    <source>
        <dbReference type="SAM" id="MobiDB-lite"/>
    </source>
</evidence>
<proteinExistence type="predicted"/>
<name>A0A6G0WZU7_9STRA</name>
<dbReference type="VEuPathDB" id="FungiDB:AeMF1_021307"/>
<gene>
    <name evidence="2" type="ORF">Ae201684_009954</name>
</gene>
<feature type="compositionally biased region" description="Basic and acidic residues" evidence="1">
    <location>
        <begin position="226"/>
        <end position="236"/>
    </location>
</feature>
<feature type="compositionally biased region" description="Pro residues" evidence="1">
    <location>
        <begin position="126"/>
        <end position="136"/>
    </location>
</feature>
<protein>
    <submittedName>
        <fullName evidence="2">Uncharacterized protein</fullName>
    </submittedName>
</protein>